<dbReference type="EMBL" id="LFJC01000003">
    <property type="protein sequence ID" value="PIT03285.1"/>
    <property type="molecule type" value="Genomic_DNA"/>
</dbReference>
<evidence type="ECO:0000313" key="2">
    <source>
        <dbReference type="Proteomes" id="UP000228930"/>
    </source>
</evidence>
<proteinExistence type="predicted"/>
<dbReference type="Proteomes" id="UP000228930">
    <property type="component" value="Unassembled WGS sequence"/>
</dbReference>
<reference evidence="1 2" key="1">
    <citation type="submission" date="2015-06" db="EMBL/GenBank/DDBJ databases">
        <title>Comparative genome analysis of nirS-carrying Bradyrhizobium sp. strains.</title>
        <authorList>
            <person name="Ishii S."/>
            <person name="Jang J."/>
            <person name="Nishizawa T."/>
            <person name="Senoo K."/>
        </authorList>
    </citation>
    <scope>NUCLEOTIDE SEQUENCE [LARGE SCALE GENOMIC DNA]</scope>
    <source>
        <strain evidence="1 2">TSA1</strain>
    </source>
</reference>
<comment type="caution">
    <text evidence="1">The sequence shown here is derived from an EMBL/GenBank/DDBJ whole genome shotgun (WGS) entry which is preliminary data.</text>
</comment>
<dbReference type="AlphaFoldDB" id="A0A2M6UFF2"/>
<sequence>MGRYRVQVYFRDRIDSVSSISIDEFSKLTEFRKQLEPRGVLYRLFKNDDELQREVRVNIQRPIQEYLKSNEIDFTPHGQPKDFDVSVKDAPAATESAIPVEDFGILDRAEEAEKAIDSTGKSLTRITELMQEIASETNKQVATIESQLISNASSAEKRAFINHFADFLKSKAIALDQEAKAARASFSLFASSIVALAGLQKESQESEKYRSELANFLSVAELMLNTVIENRTSIAGFRTAVVNIPRITIQFNQAKKLLLDAIDECQVFFDEVERGIFEITAKT</sequence>
<keyword evidence="2" id="KW-1185">Reference proteome</keyword>
<protein>
    <submittedName>
        <fullName evidence="1">Uncharacterized protein</fullName>
    </submittedName>
</protein>
<organism evidence="1 2">
    <name type="scientific">Bradyrhizobium nitroreducens</name>
    <dbReference type="NCBI Taxonomy" id="709803"/>
    <lineage>
        <taxon>Bacteria</taxon>
        <taxon>Pseudomonadati</taxon>
        <taxon>Pseudomonadota</taxon>
        <taxon>Alphaproteobacteria</taxon>
        <taxon>Hyphomicrobiales</taxon>
        <taxon>Nitrobacteraceae</taxon>
        <taxon>Bradyrhizobium</taxon>
    </lineage>
</organism>
<gene>
    <name evidence="1" type="ORF">TSA1_22875</name>
</gene>
<evidence type="ECO:0000313" key="1">
    <source>
        <dbReference type="EMBL" id="PIT03285.1"/>
    </source>
</evidence>
<accession>A0A2M6UFF2</accession>
<name>A0A2M6UFF2_9BRAD</name>